<feature type="chain" id="PRO_5040860876" description="Glucans biosynthesis protein G" evidence="7">
    <location>
        <begin position="35"/>
        <end position="515"/>
    </location>
</feature>
<evidence type="ECO:0000256" key="5">
    <source>
        <dbReference type="ARBA" id="ARBA00022729"/>
    </source>
</evidence>
<keyword evidence="5 7" id="KW-0732">Signal</keyword>
<dbReference type="GO" id="GO:0030246">
    <property type="term" value="F:carbohydrate binding"/>
    <property type="evidence" value="ECO:0007669"/>
    <property type="project" value="InterPro"/>
</dbReference>
<dbReference type="Pfam" id="PF04349">
    <property type="entry name" value="MdoG"/>
    <property type="match status" value="1"/>
</dbReference>
<dbReference type="InterPro" id="IPR014438">
    <property type="entry name" value="Glucan_biosyn_MdoG/MdoD"/>
</dbReference>
<dbReference type="PANTHER" id="PTHR30504">
    <property type="entry name" value="GLUCANS BIOSYNTHESIS PROTEIN"/>
    <property type="match status" value="1"/>
</dbReference>
<dbReference type="Gene3D" id="2.60.40.10">
    <property type="entry name" value="Immunoglobulins"/>
    <property type="match status" value="1"/>
</dbReference>
<dbReference type="Proteomes" id="UP001139353">
    <property type="component" value="Unassembled WGS sequence"/>
</dbReference>
<dbReference type="PANTHER" id="PTHR30504:SF4">
    <property type="entry name" value="GLUCANS BIOSYNTHESIS PROTEIN G"/>
    <property type="match status" value="1"/>
</dbReference>
<evidence type="ECO:0000256" key="2">
    <source>
        <dbReference type="ARBA" id="ARBA00005001"/>
    </source>
</evidence>
<dbReference type="FunFam" id="2.70.98.10:FF:000001">
    <property type="entry name" value="Glucans biosynthesis protein G"/>
    <property type="match status" value="1"/>
</dbReference>
<comment type="caution">
    <text evidence="9">The sequence shown here is derived from an EMBL/GenBank/DDBJ whole genome shotgun (WGS) entry which is preliminary data.</text>
</comment>
<dbReference type="InterPro" id="IPR014756">
    <property type="entry name" value="Ig_E-set"/>
</dbReference>
<evidence type="ECO:0000256" key="1">
    <source>
        <dbReference type="ARBA" id="ARBA00004418"/>
    </source>
</evidence>
<evidence type="ECO:0000256" key="6">
    <source>
        <dbReference type="ARBA" id="ARBA00022764"/>
    </source>
</evidence>
<dbReference type="InterPro" id="IPR007444">
    <property type="entry name" value="Glucan_biosyn_MdoG_C"/>
</dbReference>
<evidence type="ECO:0000256" key="4">
    <source>
        <dbReference type="ARBA" id="ARBA00015376"/>
    </source>
</evidence>
<dbReference type="InterPro" id="IPR014718">
    <property type="entry name" value="GH-type_carb-bd"/>
</dbReference>
<dbReference type="GO" id="GO:0030288">
    <property type="term" value="C:outer membrane-bounded periplasmic space"/>
    <property type="evidence" value="ECO:0007669"/>
    <property type="project" value="TreeGrafter"/>
</dbReference>
<dbReference type="SUPFAM" id="SSF81296">
    <property type="entry name" value="E set domains"/>
    <property type="match status" value="1"/>
</dbReference>
<organism evidence="9 10">
    <name type="scientific">Scleromatobacter humisilvae</name>
    <dbReference type="NCBI Taxonomy" id="2897159"/>
    <lineage>
        <taxon>Bacteria</taxon>
        <taxon>Pseudomonadati</taxon>
        <taxon>Pseudomonadota</taxon>
        <taxon>Betaproteobacteria</taxon>
        <taxon>Burkholderiales</taxon>
        <taxon>Sphaerotilaceae</taxon>
        <taxon>Scleromatobacter</taxon>
    </lineage>
</organism>
<dbReference type="GO" id="GO:0051274">
    <property type="term" value="P:beta-glucan biosynthetic process"/>
    <property type="evidence" value="ECO:0007669"/>
    <property type="project" value="TreeGrafter"/>
</dbReference>
<dbReference type="PIRSF" id="PIRSF006281">
    <property type="entry name" value="MdoG"/>
    <property type="match status" value="1"/>
</dbReference>
<evidence type="ECO:0000259" key="8">
    <source>
        <dbReference type="Pfam" id="PF04349"/>
    </source>
</evidence>
<name>A0A9X2C1R3_9BURK</name>
<evidence type="ECO:0000256" key="7">
    <source>
        <dbReference type="SAM" id="SignalP"/>
    </source>
</evidence>
<dbReference type="InterPro" id="IPR011013">
    <property type="entry name" value="Gal_mutarotase_sf_dom"/>
</dbReference>
<comment type="subcellular location">
    <subcellularLocation>
        <location evidence="1">Periplasm</location>
    </subcellularLocation>
</comment>
<evidence type="ECO:0000313" key="9">
    <source>
        <dbReference type="EMBL" id="MCK9688487.1"/>
    </source>
</evidence>
<keyword evidence="6" id="KW-0574">Periplasm</keyword>
<protein>
    <recommendedName>
        <fullName evidence="4">Glucans biosynthesis protein G</fullName>
    </recommendedName>
</protein>
<evidence type="ECO:0000256" key="3">
    <source>
        <dbReference type="ARBA" id="ARBA00009284"/>
    </source>
</evidence>
<dbReference type="Gene3D" id="2.70.98.10">
    <property type="match status" value="1"/>
</dbReference>
<gene>
    <name evidence="9" type="ORF">LPC04_22490</name>
</gene>
<reference evidence="9" key="1">
    <citation type="submission" date="2021-11" db="EMBL/GenBank/DDBJ databases">
        <title>BS-T2-15 a new species belonging to the Comamonadaceae family isolated from the soil of a French oak forest.</title>
        <authorList>
            <person name="Mieszkin S."/>
            <person name="Alain K."/>
        </authorList>
    </citation>
    <scope>NUCLEOTIDE SEQUENCE</scope>
    <source>
        <strain evidence="9">BS-T2-15</strain>
    </source>
</reference>
<dbReference type="InterPro" id="IPR013783">
    <property type="entry name" value="Ig-like_fold"/>
</dbReference>
<accession>A0A9X2C1R3</accession>
<feature type="signal peptide" evidence="7">
    <location>
        <begin position="1"/>
        <end position="34"/>
    </location>
</feature>
<feature type="domain" description="Glucan biosynthesis periplasmic MdoG C-terminal" evidence="8">
    <location>
        <begin position="37"/>
        <end position="510"/>
    </location>
</feature>
<keyword evidence="10" id="KW-1185">Reference proteome</keyword>
<dbReference type="SUPFAM" id="SSF74650">
    <property type="entry name" value="Galactose mutarotase-like"/>
    <property type="match status" value="1"/>
</dbReference>
<evidence type="ECO:0000313" key="10">
    <source>
        <dbReference type="Proteomes" id="UP001139353"/>
    </source>
</evidence>
<comment type="similarity">
    <text evidence="3">Belongs to the OpgD/OpgG family.</text>
</comment>
<dbReference type="EMBL" id="JAJLJH010000008">
    <property type="protein sequence ID" value="MCK9688487.1"/>
    <property type="molecule type" value="Genomic_DNA"/>
</dbReference>
<dbReference type="GO" id="GO:0003824">
    <property type="term" value="F:catalytic activity"/>
    <property type="evidence" value="ECO:0007669"/>
    <property type="project" value="InterPro"/>
</dbReference>
<sequence length="515" mass="56888">MHIPGRRNRPFSSVALHSLLVSAALALTSLQACAALFDDVGARARQLAEAPFVAQPRPAAPNAADKLTYDQYRDIRFRPDHSLWRDQKLPFEVQFFHPGFVNTETVRINEVAADGASRPIAFDTADFDYGHNKPPSKALASGYAGFRVHFPINNATHKDEVIVFQGASYFRAIGKDQRYGLSARGLAVDTVGAGAEEFPRFTEFWLEKPAADAKSLTITALLDSKSVTGVYRFVVTPGQDTVVDVQSRLYLRKNVATLGIAPLTSMFFSGENQPQPGDFRPEVHDSDGLMVQSGTGEWLWRPLSNPKRILTTSFAMPSSVKGFGLMQRDRAYTSYEDDEARYELRPSAWITPVGDWGPGRVELVQLNTVDETNDNIVAYWVPSKLPAAGEPLDLAYRMRWQGNEQQHPPGAWVTQSRSGRSFASLGKGEEQVIVDFAGPSLAALPADAAVKAVVTGVANVDVVSTNCYRNEANGTWRLAIRFKQRNADEPVELRAFLQHGNDILSETWTHVIPPR</sequence>
<dbReference type="PROSITE" id="PS51257">
    <property type="entry name" value="PROKAR_LIPOPROTEIN"/>
    <property type="match status" value="1"/>
</dbReference>
<comment type="pathway">
    <text evidence="2">Glycan metabolism; osmoregulated periplasmic glucan (OPG) biosynthesis.</text>
</comment>
<dbReference type="AlphaFoldDB" id="A0A9X2C1R3"/>
<dbReference type="RefSeq" id="WP_275684524.1">
    <property type="nucleotide sequence ID" value="NZ_JAJLJH010000008.1"/>
</dbReference>
<proteinExistence type="inferred from homology"/>